<organism evidence="3 4">
    <name type="scientific">Cryobacterium luteum</name>
    <dbReference type="NCBI Taxonomy" id="1424661"/>
    <lineage>
        <taxon>Bacteria</taxon>
        <taxon>Bacillati</taxon>
        <taxon>Actinomycetota</taxon>
        <taxon>Actinomycetes</taxon>
        <taxon>Micrococcales</taxon>
        <taxon>Microbacteriaceae</taxon>
        <taxon>Cryobacterium</taxon>
    </lineage>
</organism>
<dbReference type="Pfam" id="PF02481">
    <property type="entry name" value="DNA_processg_A"/>
    <property type="match status" value="1"/>
</dbReference>
<dbReference type="RefSeq" id="WP_092111887.1">
    <property type="nucleotide sequence ID" value="NZ_FOCN01000019.1"/>
</dbReference>
<proteinExistence type="inferred from homology"/>
<accession>A0A1H8KDT5</accession>
<evidence type="ECO:0000256" key="1">
    <source>
        <dbReference type="ARBA" id="ARBA00006525"/>
    </source>
</evidence>
<evidence type="ECO:0000313" key="3">
    <source>
        <dbReference type="EMBL" id="TFB89952.1"/>
    </source>
</evidence>
<comment type="caution">
    <text evidence="3">The sequence shown here is derived from an EMBL/GenBank/DDBJ whole genome shotgun (WGS) entry which is preliminary data.</text>
</comment>
<dbReference type="STRING" id="1424661.SAMN05216281_1191"/>
<dbReference type="OrthoDB" id="9785707at2"/>
<dbReference type="InterPro" id="IPR003488">
    <property type="entry name" value="DprA"/>
</dbReference>
<dbReference type="InterPro" id="IPR057666">
    <property type="entry name" value="DrpA_SLOG"/>
</dbReference>
<dbReference type="PANTHER" id="PTHR43022:SF1">
    <property type="entry name" value="PROTEIN SMF"/>
    <property type="match status" value="1"/>
</dbReference>
<comment type="similarity">
    <text evidence="1">Belongs to the DprA/Smf family.</text>
</comment>
<feature type="domain" description="Smf/DprA SLOG" evidence="2">
    <location>
        <begin position="106"/>
        <end position="313"/>
    </location>
</feature>
<protein>
    <submittedName>
        <fullName evidence="3">DNA-protecting protein DprA</fullName>
    </submittedName>
</protein>
<sequence length="316" mass="31930">MNATSTITSTITRHLTTPPVALQGQDLSPDAIARAIWTIVGEPGDTQAGELIAAEGAADALTLLCQGEDTAAGVDLTGLRARVLPHVVDSAIEAALTAAATVGAVLITPEHPHWPAGFADLGVSAPHALWARGNTALLVAQPSIAVVGARAATGYGEHVCLDIVAGLVSRGHTIVSGAAYGIDGMAHRAALASDGQTVAYLAGGVDRFYPTGHDALLTRIATDGVVASEMACGSAPTKWRFLMRNRLIAAGSTATLVVEAGWRSGSLNVAGHASALGRPLGAVPGPVTSPTSAGCHRLIKEFGARIITDATDAAAL</sequence>
<dbReference type="EMBL" id="SOFF01000028">
    <property type="protein sequence ID" value="TFB89952.1"/>
    <property type="molecule type" value="Genomic_DNA"/>
</dbReference>
<dbReference type="NCBIfam" id="TIGR00732">
    <property type="entry name" value="dprA"/>
    <property type="match status" value="1"/>
</dbReference>
<dbReference type="Proteomes" id="UP000297654">
    <property type="component" value="Unassembled WGS sequence"/>
</dbReference>
<name>A0A1H8KDT5_9MICO</name>
<evidence type="ECO:0000313" key="4">
    <source>
        <dbReference type="Proteomes" id="UP000297654"/>
    </source>
</evidence>
<dbReference type="Gene3D" id="3.40.50.450">
    <property type="match status" value="1"/>
</dbReference>
<gene>
    <name evidence="3" type="primary">dprA</name>
    <name evidence="3" type="ORF">E3O10_07470</name>
</gene>
<reference evidence="3 4" key="1">
    <citation type="submission" date="2019-03" db="EMBL/GenBank/DDBJ databases">
        <title>Genomics of glacier-inhabiting Cryobacterium strains.</title>
        <authorList>
            <person name="Liu Q."/>
            <person name="Xin Y.-H."/>
        </authorList>
    </citation>
    <scope>NUCLEOTIDE SEQUENCE [LARGE SCALE GENOMIC DNA]</scope>
    <source>
        <strain evidence="3 4">Hh15</strain>
    </source>
</reference>
<dbReference type="GO" id="GO:0009294">
    <property type="term" value="P:DNA-mediated transformation"/>
    <property type="evidence" value="ECO:0007669"/>
    <property type="project" value="InterPro"/>
</dbReference>
<keyword evidence="4" id="KW-1185">Reference proteome</keyword>
<dbReference type="SUPFAM" id="SSF102405">
    <property type="entry name" value="MCP/YpsA-like"/>
    <property type="match status" value="1"/>
</dbReference>
<evidence type="ECO:0000259" key="2">
    <source>
        <dbReference type="Pfam" id="PF02481"/>
    </source>
</evidence>
<dbReference type="PANTHER" id="PTHR43022">
    <property type="entry name" value="PROTEIN SMF"/>
    <property type="match status" value="1"/>
</dbReference>
<dbReference type="AlphaFoldDB" id="A0A1H8KDT5"/>